<evidence type="ECO:0000259" key="2">
    <source>
        <dbReference type="Pfam" id="PF00582"/>
    </source>
</evidence>
<dbReference type="EMBL" id="BAAAPF010000171">
    <property type="protein sequence ID" value="GAA2135950.1"/>
    <property type="molecule type" value="Genomic_DNA"/>
</dbReference>
<keyword evidence="4" id="KW-1185">Reference proteome</keyword>
<proteinExistence type="inferred from homology"/>
<evidence type="ECO:0000313" key="3">
    <source>
        <dbReference type="EMBL" id="GAA2135950.1"/>
    </source>
</evidence>
<dbReference type="InterPro" id="IPR006016">
    <property type="entry name" value="UspA"/>
</dbReference>
<sequence>MDGSEASLAALDWAVAEAARHGVGVRIVYAPLWEPYERTWPEFTTSRPRGRSVAEHILATAGERARAHGRNVPVAAELLSGDPVPALLREADAGTVLVVGDRGRGGHDALPLGSVALTVAARAACPVVVVRGEAAARRGEFGRVVLGTGHDGAEPAAADFAFRAARARGCTVTALHSWRSPERGVATHAHTLGGAPDPRMREAQWALDRAVRTAAERHPDVPVERQVPEGQARDTLLTAAAGADLVVLGARRTPAADARAAAGATGIQLGPASHGVLHLAPCPVAVVREG</sequence>
<dbReference type="Pfam" id="PF00582">
    <property type="entry name" value="Usp"/>
    <property type="match status" value="2"/>
</dbReference>
<dbReference type="PANTHER" id="PTHR46268:SF6">
    <property type="entry name" value="UNIVERSAL STRESS PROTEIN UP12"/>
    <property type="match status" value="1"/>
</dbReference>
<comment type="caution">
    <text evidence="3">The sequence shown here is derived from an EMBL/GenBank/DDBJ whole genome shotgun (WGS) entry which is preliminary data.</text>
</comment>
<dbReference type="PANTHER" id="PTHR46268">
    <property type="entry name" value="STRESS RESPONSE PROTEIN NHAX"/>
    <property type="match status" value="1"/>
</dbReference>
<evidence type="ECO:0000256" key="1">
    <source>
        <dbReference type="ARBA" id="ARBA00008791"/>
    </source>
</evidence>
<feature type="domain" description="UspA" evidence="2">
    <location>
        <begin position="1"/>
        <end position="131"/>
    </location>
</feature>
<dbReference type="Proteomes" id="UP001500443">
    <property type="component" value="Unassembled WGS sequence"/>
</dbReference>
<evidence type="ECO:0000313" key="4">
    <source>
        <dbReference type="Proteomes" id="UP001500443"/>
    </source>
</evidence>
<protein>
    <submittedName>
        <fullName evidence="3">Universal stress protein</fullName>
    </submittedName>
</protein>
<dbReference type="InterPro" id="IPR006015">
    <property type="entry name" value="Universal_stress_UspA"/>
</dbReference>
<comment type="similarity">
    <text evidence="1">Belongs to the universal stress protein A family.</text>
</comment>
<organism evidence="3 4">
    <name type="scientific">Streptomyces synnematoformans</name>
    <dbReference type="NCBI Taxonomy" id="415721"/>
    <lineage>
        <taxon>Bacteria</taxon>
        <taxon>Bacillati</taxon>
        <taxon>Actinomycetota</taxon>
        <taxon>Actinomycetes</taxon>
        <taxon>Kitasatosporales</taxon>
        <taxon>Streptomycetaceae</taxon>
        <taxon>Streptomyces</taxon>
    </lineage>
</organism>
<dbReference type="SUPFAM" id="SSF52402">
    <property type="entry name" value="Adenine nucleotide alpha hydrolases-like"/>
    <property type="match status" value="2"/>
</dbReference>
<feature type="domain" description="UspA" evidence="2">
    <location>
        <begin position="141"/>
        <end position="288"/>
    </location>
</feature>
<dbReference type="PRINTS" id="PR01438">
    <property type="entry name" value="UNVRSLSTRESS"/>
</dbReference>
<gene>
    <name evidence="3" type="ORF">GCM10009802_44690</name>
</gene>
<dbReference type="CDD" id="cd00293">
    <property type="entry name" value="USP-like"/>
    <property type="match status" value="1"/>
</dbReference>
<name>A0ABN2Z2T8_9ACTN</name>
<accession>A0ABN2Z2T8</accession>
<dbReference type="InterPro" id="IPR014729">
    <property type="entry name" value="Rossmann-like_a/b/a_fold"/>
</dbReference>
<reference evidence="3 4" key="1">
    <citation type="journal article" date="2019" name="Int. J. Syst. Evol. Microbiol.">
        <title>The Global Catalogue of Microorganisms (GCM) 10K type strain sequencing project: providing services to taxonomists for standard genome sequencing and annotation.</title>
        <authorList>
            <consortium name="The Broad Institute Genomics Platform"/>
            <consortium name="The Broad Institute Genome Sequencing Center for Infectious Disease"/>
            <person name="Wu L."/>
            <person name="Ma J."/>
        </authorList>
    </citation>
    <scope>NUCLEOTIDE SEQUENCE [LARGE SCALE GENOMIC DNA]</scope>
    <source>
        <strain evidence="3 4">JCM 15481</strain>
    </source>
</reference>
<dbReference type="Gene3D" id="3.40.50.620">
    <property type="entry name" value="HUPs"/>
    <property type="match status" value="2"/>
</dbReference>